<organism evidence="2 3">
    <name type="scientific">Helicobacter colisuis</name>
    <dbReference type="NCBI Taxonomy" id="2949739"/>
    <lineage>
        <taxon>Bacteria</taxon>
        <taxon>Pseudomonadati</taxon>
        <taxon>Campylobacterota</taxon>
        <taxon>Epsilonproteobacteria</taxon>
        <taxon>Campylobacterales</taxon>
        <taxon>Helicobacteraceae</taxon>
        <taxon>Helicobacter</taxon>
    </lineage>
</organism>
<dbReference type="SUPFAM" id="SSF53474">
    <property type="entry name" value="alpha/beta-Hydrolases"/>
    <property type="match status" value="1"/>
</dbReference>
<protein>
    <submittedName>
        <fullName evidence="2">DUF452 family protein</fullName>
    </submittedName>
</protein>
<keyword evidence="1" id="KW-0812">Transmembrane</keyword>
<dbReference type="Proteomes" id="UP001057522">
    <property type="component" value="Unassembled WGS sequence"/>
</dbReference>
<keyword evidence="1" id="KW-0472">Membrane</keyword>
<keyword evidence="1" id="KW-1133">Transmembrane helix</keyword>
<gene>
    <name evidence="2" type="ORF">NCR95_07265</name>
</gene>
<dbReference type="RefSeq" id="WP_112057646.1">
    <property type="nucleotide sequence ID" value="NZ_JAMOKX010000006.1"/>
</dbReference>
<dbReference type="InterPro" id="IPR029058">
    <property type="entry name" value="AB_hydrolase_fold"/>
</dbReference>
<sequence length="214" mass="25311">MNIYHNINNNKDILLLFGGFASHFSHFQSFIPSNYDWILLSHYQHLNFSALENLLLPLRSKNLHLLGFSMGVWVAHLFLNRDSIAFDFKSKTAVNGTEYGIHETYGIHPKLFVLTQKKFNLESFKQNLFGIHYPPPKDFLFLEESLLKDELKFFLDYQHHIENSSKWDRIIISSNDLIFPTQAQKNFWSHQAYKQQILEINAPHFAFFDWKILC</sequence>
<evidence type="ECO:0000256" key="1">
    <source>
        <dbReference type="SAM" id="Phobius"/>
    </source>
</evidence>
<accession>A0ABT0TW00</accession>
<feature type="transmembrane region" description="Helical" evidence="1">
    <location>
        <begin position="63"/>
        <end position="79"/>
    </location>
</feature>
<evidence type="ECO:0000313" key="3">
    <source>
        <dbReference type="Proteomes" id="UP001057522"/>
    </source>
</evidence>
<keyword evidence="3" id="KW-1185">Reference proteome</keyword>
<evidence type="ECO:0000313" key="2">
    <source>
        <dbReference type="EMBL" id="MCL9819959.1"/>
    </source>
</evidence>
<dbReference type="EMBL" id="JAMOKX010000006">
    <property type="protein sequence ID" value="MCL9819959.1"/>
    <property type="molecule type" value="Genomic_DNA"/>
</dbReference>
<comment type="caution">
    <text evidence="2">The sequence shown here is derived from an EMBL/GenBank/DDBJ whole genome shotgun (WGS) entry which is preliminary data.</text>
</comment>
<feature type="transmembrane region" description="Helical" evidence="1">
    <location>
        <begin position="12"/>
        <end position="31"/>
    </location>
</feature>
<name>A0ABT0TW00_9HELI</name>
<reference evidence="2" key="1">
    <citation type="submission" date="2022-06" db="EMBL/GenBank/DDBJ databases">
        <title>Helicobacter colisuis sp. nov.</title>
        <authorList>
            <person name="Papic B."/>
            <person name="Gruntar I."/>
        </authorList>
    </citation>
    <scope>NUCLEOTIDE SEQUENCE</scope>
    <source>
        <strain evidence="2">11154-15</strain>
    </source>
</reference>
<dbReference type="InterPro" id="IPR007398">
    <property type="entry name" value="BioG"/>
</dbReference>
<proteinExistence type="predicted"/>
<dbReference type="Pfam" id="PF04301">
    <property type="entry name" value="BioG"/>
    <property type="match status" value="1"/>
</dbReference>